<dbReference type="Proteomes" id="UP000019151">
    <property type="component" value="Chromosome"/>
</dbReference>
<dbReference type="PRINTS" id="PR00952">
    <property type="entry name" value="TYPE3IMQPROT"/>
</dbReference>
<feature type="transmembrane region" description="Helical" evidence="9">
    <location>
        <begin position="12"/>
        <end position="35"/>
    </location>
</feature>
<keyword evidence="10" id="KW-0282">Flagellum</keyword>
<evidence type="ECO:0000313" key="10">
    <source>
        <dbReference type="EMBL" id="AHG87738.1"/>
    </source>
</evidence>
<evidence type="ECO:0000256" key="7">
    <source>
        <dbReference type="ARBA" id="ARBA00023136"/>
    </source>
</evidence>
<dbReference type="RefSeq" id="WP_025409294.1">
    <property type="nucleotide sequence ID" value="NZ_CP007128.1"/>
</dbReference>
<sequence>MSHQLIVDLARNAIMLALMVAGPMLIVALGVGLLVSVIQAVTQIQEQTLSFVPKLVAVGATFLIALPWILQILIKYTTELFRSLPSFVS</sequence>
<keyword evidence="8 9" id="KW-0975">Bacterial flagellum</keyword>
<dbReference type="GO" id="GO:0005886">
    <property type="term" value="C:plasma membrane"/>
    <property type="evidence" value="ECO:0007669"/>
    <property type="project" value="UniProtKB-SubCell"/>
</dbReference>
<comment type="similarity">
    <text evidence="2 9">Belongs to the FliQ/MopD/SpaQ family.</text>
</comment>
<evidence type="ECO:0000256" key="5">
    <source>
        <dbReference type="ARBA" id="ARBA00022692"/>
    </source>
</evidence>
<evidence type="ECO:0000256" key="2">
    <source>
        <dbReference type="ARBA" id="ARBA00006156"/>
    </source>
</evidence>
<proteinExistence type="inferred from homology"/>
<dbReference type="FunCoup" id="W0REE4">
    <property type="interactions" value="112"/>
</dbReference>
<feature type="transmembrane region" description="Helical" evidence="9">
    <location>
        <begin position="55"/>
        <end position="74"/>
    </location>
</feature>
<comment type="subcellular location">
    <subcellularLocation>
        <location evidence="1 9">Cell membrane</location>
        <topology evidence="1">Multi-pass membrane protein</topology>
    </subcellularLocation>
    <subcellularLocation>
        <location evidence="9">Bacterial flagellum basal body</location>
    </subcellularLocation>
</comment>
<evidence type="ECO:0000256" key="6">
    <source>
        <dbReference type="ARBA" id="ARBA00022989"/>
    </source>
</evidence>
<dbReference type="PIRSF" id="PIRSF004669">
    <property type="entry name" value="FliQ"/>
    <property type="match status" value="1"/>
</dbReference>
<reference evidence="10 11" key="1">
    <citation type="journal article" date="2014" name="Genome Announc.">
        <title>Genome Sequence and Methylome of Soil Bacterium Gemmatirosa kalamazoonensis KBS708T, a Member of the Rarely Cultivated Gemmatimonadetes Phylum.</title>
        <authorList>
            <person name="Debruyn J.M."/>
            <person name="Radosevich M."/>
            <person name="Wommack K.E."/>
            <person name="Polson S.W."/>
            <person name="Hauser L.J."/>
            <person name="Fawaz M.N."/>
            <person name="Korlach J."/>
            <person name="Tsai Y.C."/>
        </authorList>
    </citation>
    <scope>NUCLEOTIDE SEQUENCE [LARGE SCALE GENOMIC DNA]</scope>
    <source>
        <strain evidence="10 11">KBS708</strain>
    </source>
</reference>
<dbReference type="InterPro" id="IPR002191">
    <property type="entry name" value="Bac_export_3"/>
</dbReference>
<dbReference type="Pfam" id="PF01313">
    <property type="entry name" value="Bac_export_3"/>
    <property type="match status" value="1"/>
</dbReference>
<dbReference type="eggNOG" id="COG1987">
    <property type="taxonomic scope" value="Bacteria"/>
</dbReference>
<name>W0REE4_9BACT</name>
<protein>
    <recommendedName>
        <fullName evidence="3 9">Flagellar biosynthetic protein FliQ</fullName>
    </recommendedName>
</protein>
<dbReference type="PANTHER" id="PTHR34040">
    <property type="entry name" value="FLAGELLAR BIOSYNTHETIC PROTEIN FLIQ"/>
    <property type="match status" value="1"/>
</dbReference>
<dbReference type="KEGG" id="gba:J421_0201"/>
<dbReference type="GO" id="GO:0009306">
    <property type="term" value="P:protein secretion"/>
    <property type="evidence" value="ECO:0007669"/>
    <property type="project" value="InterPro"/>
</dbReference>
<evidence type="ECO:0000256" key="3">
    <source>
        <dbReference type="ARBA" id="ARBA00021718"/>
    </source>
</evidence>
<evidence type="ECO:0000313" key="11">
    <source>
        <dbReference type="Proteomes" id="UP000019151"/>
    </source>
</evidence>
<dbReference type="GO" id="GO:0044780">
    <property type="term" value="P:bacterial-type flagellum assembly"/>
    <property type="evidence" value="ECO:0007669"/>
    <property type="project" value="InterPro"/>
</dbReference>
<accession>W0REE4</accession>
<dbReference type="AlphaFoldDB" id="W0REE4"/>
<dbReference type="InterPro" id="IPR006305">
    <property type="entry name" value="FliQ"/>
</dbReference>
<comment type="function">
    <text evidence="9">Role in flagellar biosynthesis.</text>
</comment>
<dbReference type="HOGENOM" id="CLU_164516_2_0_0"/>
<dbReference type="PANTHER" id="PTHR34040:SF2">
    <property type="entry name" value="FLAGELLAR BIOSYNTHETIC PROTEIN FLIQ"/>
    <property type="match status" value="1"/>
</dbReference>
<dbReference type="STRING" id="861299.J421_0201"/>
<keyword evidence="4 9" id="KW-1003">Cell membrane</keyword>
<dbReference type="NCBIfam" id="TIGR01402">
    <property type="entry name" value="fliQ"/>
    <property type="match status" value="1"/>
</dbReference>
<keyword evidence="10" id="KW-0966">Cell projection</keyword>
<keyword evidence="11" id="KW-1185">Reference proteome</keyword>
<keyword evidence="6 9" id="KW-1133">Transmembrane helix</keyword>
<gene>
    <name evidence="9" type="primary">fliQ</name>
    <name evidence="10" type="ORF">J421_0201</name>
</gene>
<dbReference type="PATRIC" id="fig|861299.3.peg.205"/>
<dbReference type="OrthoDB" id="9806440at2"/>
<dbReference type="InParanoid" id="W0REE4"/>
<evidence type="ECO:0000256" key="8">
    <source>
        <dbReference type="ARBA" id="ARBA00023143"/>
    </source>
</evidence>
<dbReference type="EMBL" id="CP007128">
    <property type="protein sequence ID" value="AHG87738.1"/>
    <property type="molecule type" value="Genomic_DNA"/>
</dbReference>
<keyword evidence="10" id="KW-0969">Cilium</keyword>
<evidence type="ECO:0000256" key="9">
    <source>
        <dbReference type="RuleBase" id="RU364090"/>
    </source>
</evidence>
<organism evidence="10 11">
    <name type="scientific">Gemmatirosa kalamazoonensis</name>
    <dbReference type="NCBI Taxonomy" id="861299"/>
    <lineage>
        <taxon>Bacteria</taxon>
        <taxon>Pseudomonadati</taxon>
        <taxon>Gemmatimonadota</taxon>
        <taxon>Gemmatimonadia</taxon>
        <taxon>Gemmatimonadales</taxon>
        <taxon>Gemmatimonadaceae</taxon>
        <taxon>Gemmatirosa</taxon>
    </lineage>
</organism>
<dbReference type="GO" id="GO:0009425">
    <property type="term" value="C:bacterial-type flagellum basal body"/>
    <property type="evidence" value="ECO:0007669"/>
    <property type="project" value="UniProtKB-SubCell"/>
</dbReference>
<evidence type="ECO:0000256" key="1">
    <source>
        <dbReference type="ARBA" id="ARBA00004651"/>
    </source>
</evidence>
<keyword evidence="5 9" id="KW-0812">Transmembrane</keyword>
<evidence type="ECO:0000256" key="4">
    <source>
        <dbReference type="ARBA" id="ARBA00022475"/>
    </source>
</evidence>
<keyword evidence="7 9" id="KW-0472">Membrane</keyword>